<protein>
    <submittedName>
        <fullName evidence="3">Uncharacterized protein</fullName>
    </submittedName>
</protein>
<dbReference type="Proteomes" id="UP000702954">
    <property type="component" value="Unassembled WGS sequence"/>
</dbReference>
<sequence>MKQQIYNTAFYLRLSRDDGLQGESSSITTQRSMLRPYAKEPHLSIEETKWIIENIFFLTRRCAAMKNRWKRVVGIAIPLAIIIVGISYNSYIRVHTFTLSGNETVKSEQIQPVNGRVKVNGTVDTEVRFTDVETGKTYEIDYITSGVSETLQLERGKWYEVEGAGELIVKPVNIRIE</sequence>
<accession>A0A4R3JRJ8</accession>
<reference evidence="3 4" key="2">
    <citation type="submission" date="2019-03" db="EMBL/GenBank/DDBJ databases">
        <title>Genomic Encyclopedia of Type Strains, Phase IV (KMG-IV): sequencing the most valuable type-strain genomes for metagenomic binning, comparative biology and taxonomic classification.</title>
        <authorList>
            <person name="Goeker M."/>
        </authorList>
    </citation>
    <scope>NUCLEOTIDE SEQUENCE [LARGE SCALE GENOMIC DNA]</scope>
    <source>
        <strain evidence="3 4">DSM 103426</strain>
    </source>
</reference>
<comment type="caution">
    <text evidence="3">The sequence shown here is derived from an EMBL/GenBank/DDBJ whole genome shotgun (WGS) entry which is preliminary data.</text>
</comment>
<keyword evidence="1" id="KW-0812">Transmembrane</keyword>
<dbReference type="RefSeq" id="WP_116441879.1">
    <property type="nucleotide sequence ID" value="NZ_BHEO01000008.1"/>
</dbReference>
<feature type="transmembrane region" description="Helical" evidence="1">
    <location>
        <begin position="72"/>
        <end position="91"/>
    </location>
</feature>
<evidence type="ECO:0000313" key="5">
    <source>
        <dbReference type="Proteomes" id="UP000702954"/>
    </source>
</evidence>
<keyword evidence="1" id="KW-1133">Transmembrane helix</keyword>
<evidence type="ECO:0000256" key="1">
    <source>
        <dbReference type="SAM" id="Phobius"/>
    </source>
</evidence>
<evidence type="ECO:0000313" key="2">
    <source>
        <dbReference type="EMBL" id="GBU05563.1"/>
    </source>
</evidence>
<reference evidence="2 5" key="1">
    <citation type="journal article" date="2018" name="Int. J. Syst. Evol. Microbiol.">
        <title>Draft Genome Sequence of Faecalimonas umbilicata JCM 30896T, an Acetate-Producing Bacterium Isolated from Human Feces.</title>
        <authorList>
            <person name="Sakamoto M."/>
            <person name="Ikeyama N."/>
            <person name="Yuki M."/>
            <person name="Ohkuma M."/>
        </authorList>
    </citation>
    <scope>NUCLEOTIDE SEQUENCE [LARGE SCALE GENOMIC DNA]</scope>
    <source>
        <strain evidence="2 5">EGH7</strain>
    </source>
</reference>
<dbReference type="EMBL" id="BHEO01000008">
    <property type="protein sequence ID" value="GBU05563.1"/>
    <property type="molecule type" value="Genomic_DNA"/>
</dbReference>
<evidence type="ECO:0000313" key="4">
    <source>
        <dbReference type="Proteomes" id="UP000294613"/>
    </source>
</evidence>
<dbReference type="AlphaFoldDB" id="A0A4R3JRJ8"/>
<keyword evidence="1" id="KW-0472">Membrane</keyword>
<dbReference type="EMBL" id="SLZV01000011">
    <property type="protein sequence ID" value="TCS68147.1"/>
    <property type="molecule type" value="Genomic_DNA"/>
</dbReference>
<evidence type="ECO:0000313" key="3">
    <source>
        <dbReference type="EMBL" id="TCS68147.1"/>
    </source>
</evidence>
<name>A0A4R3JRJ8_9FIRM</name>
<gene>
    <name evidence="3" type="ORF">EDD74_11192</name>
    <name evidence="2" type="ORF">FAEUMB_21040</name>
</gene>
<keyword evidence="5" id="KW-1185">Reference proteome</keyword>
<organism evidence="3 4">
    <name type="scientific">Faecalimonas umbilicata</name>
    <dbReference type="NCBI Taxonomy" id="1912855"/>
    <lineage>
        <taxon>Bacteria</taxon>
        <taxon>Bacillati</taxon>
        <taxon>Bacillota</taxon>
        <taxon>Clostridia</taxon>
        <taxon>Lachnospirales</taxon>
        <taxon>Lachnospiraceae</taxon>
        <taxon>Faecalimonas</taxon>
    </lineage>
</organism>
<dbReference type="Proteomes" id="UP000294613">
    <property type="component" value="Unassembled WGS sequence"/>
</dbReference>
<proteinExistence type="predicted"/>